<reference evidence="8" key="1">
    <citation type="submission" date="2023-07" db="EMBL/GenBank/DDBJ databases">
        <title>Two novel species in the genus Flavivirga.</title>
        <authorList>
            <person name="Kwon K."/>
        </authorList>
    </citation>
    <scope>NUCLEOTIDE SEQUENCE</scope>
    <source>
        <strain evidence="8">KACC 14157</strain>
    </source>
</reference>
<comment type="catalytic activity">
    <reaction evidence="1 4">
        <text>[protein]-peptidylproline (omega=180) = [protein]-peptidylproline (omega=0)</text>
        <dbReference type="Rhea" id="RHEA:16237"/>
        <dbReference type="Rhea" id="RHEA-COMP:10747"/>
        <dbReference type="Rhea" id="RHEA-COMP:10748"/>
        <dbReference type="ChEBI" id="CHEBI:83833"/>
        <dbReference type="ChEBI" id="CHEBI:83834"/>
        <dbReference type="EC" id="5.2.1.8"/>
    </reaction>
</comment>
<keyword evidence="3 4" id="KW-0697">Rotamase</keyword>
<evidence type="ECO:0000259" key="7">
    <source>
        <dbReference type="PROSITE" id="PS50059"/>
    </source>
</evidence>
<dbReference type="PROSITE" id="PS50059">
    <property type="entry name" value="FKBP_PPIASE"/>
    <property type="match status" value="1"/>
</dbReference>
<evidence type="ECO:0000256" key="2">
    <source>
        <dbReference type="ARBA" id="ARBA00013194"/>
    </source>
</evidence>
<feature type="region of interest" description="Disordered" evidence="5">
    <location>
        <begin position="318"/>
        <end position="343"/>
    </location>
</feature>
<dbReference type="SUPFAM" id="SSF54534">
    <property type="entry name" value="FKBP-like"/>
    <property type="match status" value="1"/>
</dbReference>
<name>A0ABT8X8C0_9FLAO</name>
<comment type="caution">
    <text evidence="8">The sequence shown here is derived from an EMBL/GenBank/DDBJ whole genome shotgun (WGS) entry which is preliminary data.</text>
</comment>
<sequence length="343" mass="37488">MKLGKIALIALCSATCFLSCNKDDNNDTTIVVEIRDRDEQQEEDKALLLDYFATHYYNSSEFDALTNPTIDNLKITKLVEGTTTPADGTLLSESTILDTLEVNFADTNYEYYILRLKKGGGSLSPTFSDNVAMRYEGTTLSNDIFDSAVNPVNFDLTTLIPGWRKVIPEFNVAEGFVENGDGTVSFQNQGIGVMFLPSGLAYFNNAVAGIPAYSPIIFKFGLLQMAQNDHDNDGIPSYLEDLNGDGEYTLNSSADADARDGDDTDGNGVPDYFDNDDDGDGIATINEIELKTYNRGTKKEIEDLVFEPGEVLIGIKEEGDGTFTGTTSIDTDKDGIPDYLDAE</sequence>
<keyword evidence="9" id="KW-1185">Reference proteome</keyword>
<dbReference type="RefSeq" id="WP_303284466.1">
    <property type="nucleotide sequence ID" value="NZ_BAABCZ010000006.1"/>
</dbReference>
<evidence type="ECO:0000256" key="6">
    <source>
        <dbReference type="SAM" id="SignalP"/>
    </source>
</evidence>
<evidence type="ECO:0000256" key="3">
    <source>
        <dbReference type="ARBA" id="ARBA00023110"/>
    </source>
</evidence>
<dbReference type="EMBL" id="JAUOEM010000011">
    <property type="protein sequence ID" value="MDO5989784.1"/>
    <property type="molecule type" value="Genomic_DNA"/>
</dbReference>
<feature type="chain" id="PRO_5046509543" description="peptidylprolyl isomerase" evidence="6">
    <location>
        <begin position="23"/>
        <end position="343"/>
    </location>
</feature>
<evidence type="ECO:0000313" key="9">
    <source>
        <dbReference type="Proteomes" id="UP001176891"/>
    </source>
</evidence>
<proteinExistence type="predicted"/>
<feature type="domain" description="PPIase FKBP-type" evidence="7">
    <location>
        <begin position="128"/>
        <end position="226"/>
    </location>
</feature>
<dbReference type="Proteomes" id="UP001176891">
    <property type="component" value="Unassembled WGS sequence"/>
</dbReference>
<evidence type="ECO:0000256" key="4">
    <source>
        <dbReference type="PROSITE-ProRule" id="PRU00277"/>
    </source>
</evidence>
<gene>
    <name evidence="8" type="ORF">Q4Q39_20470</name>
</gene>
<organism evidence="8 9">
    <name type="scientific">Flavivirga amylovorans</name>
    <dbReference type="NCBI Taxonomy" id="870486"/>
    <lineage>
        <taxon>Bacteria</taxon>
        <taxon>Pseudomonadati</taxon>
        <taxon>Bacteroidota</taxon>
        <taxon>Flavobacteriia</taxon>
        <taxon>Flavobacteriales</taxon>
        <taxon>Flavobacteriaceae</taxon>
        <taxon>Flavivirga</taxon>
    </lineage>
</organism>
<dbReference type="InterPro" id="IPR001179">
    <property type="entry name" value="PPIase_FKBP_dom"/>
</dbReference>
<protein>
    <recommendedName>
        <fullName evidence="2 4">peptidylprolyl isomerase</fullName>
        <ecNumber evidence="2 4">5.2.1.8</ecNumber>
    </recommendedName>
</protein>
<evidence type="ECO:0000313" key="8">
    <source>
        <dbReference type="EMBL" id="MDO5989784.1"/>
    </source>
</evidence>
<evidence type="ECO:0000256" key="1">
    <source>
        <dbReference type="ARBA" id="ARBA00000971"/>
    </source>
</evidence>
<evidence type="ECO:0000256" key="5">
    <source>
        <dbReference type="SAM" id="MobiDB-lite"/>
    </source>
</evidence>
<dbReference type="Gene3D" id="3.10.50.40">
    <property type="match status" value="1"/>
</dbReference>
<dbReference type="EC" id="5.2.1.8" evidence="2 4"/>
<dbReference type="InterPro" id="IPR046357">
    <property type="entry name" value="PPIase_dom_sf"/>
</dbReference>
<accession>A0ABT8X8C0</accession>
<feature type="region of interest" description="Disordered" evidence="5">
    <location>
        <begin position="249"/>
        <end position="278"/>
    </location>
</feature>
<keyword evidence="6" id="KW-0732">Signal</keyword>
<keyword evidence="4" id="KW-0413">Isomerase</keyword>
<feature type="signal peptide" evidence="6">
    <location>
        <begin position="1"/>
        <end position="22"/>
    </location>
</feature>